<comment type="function">
    <text evidence="3">Nucleoside triphosphate pyrophosphatase that hydrolyzes dTTP and UTP. May have a dual role in cell division arrest and in preventing the incorporation of modified nucleotides into cellular nucleic acids.</text>
</comment>
<evidence type="ECO:0000256" key="1">
    <source>
        <dbReference type="ARBA" id="ARBA00001968"/>
    </source>
</evidence>
<dbReference type="GO" id="GO:0036218">
    <property type="term" value="F:dTTP diphosphatase activity"/>
    <property type="evidence" value="ECO:0007669"/>
    <property type="project" value="RHEA"/>
</dbReference>
<sequence>MLKKKNGGTILNHLILASSSPRRKELLEQAGFVFQIRTSNVDEEAIQLLNPRKLVESLAVWKGEAVPIQSDEVIVSADTVVSLGNRILTKPKNKAHAMQMLSSLNGRKHDVYTGVMIRSKNIRTVFSVATSVTFWNHSKEDLLRYVESGEPMDKAGGYGIQGMGAFLVKEIVGDYYNVVGLPISSLSRKLKEFDIYPSRFTTINS</sequence>
<accession>A0A516KH95</accession>
<dbReference type="Proteomes" id="UP000315215">
    <property type="component" value="Chromosome"/>
</dbReference>
<evidence type="ECO:0000256" key="3">
    <source>
        <dbReference type="HAMAP-Rule" id="MF_00528"/>
    </source>
</evidence>
<dbReference type="RefSeq" id="WP_143894600.1">
    <property type="nucleotide sequence ID" value="NZ_CP041666.1"/>
</dbReference>
<dbReference type="Pfam" id="PF02545">
    <property type="entry name" value="Maf"/>
    <property type="match status" value="1"/>
</dbReference>
<dbReference type="GO" id="GO:0009117">
    <property type="term" value="P:nucleotide metabolic process"/>
    <property type="evidence" value="ECO:0007669"/>
    <property type="project" value="UniProtKB-KW"/>
</dbReference>
<keyword evidence="2 3" id="KW-0378">Hydrolase</keyword>
<dbReference type="InterPro" id="IPR029001">
    <property type="entry name" value="ITPase-like_fam"/>
</dbReference>
<comment type="similarity">
    <text evidence="3">Belongs to the Maf family. YhdE subfamily.</text>
</comment>
<dbReference type="OrthoDB" id="9807767at2"/>
<name>A0A516KH95_9BACI</name>
<evidence type="ECO:0000313" key="5">
    <source>
        <dbReference type="Proteomes" id="UP000315215"/>
    </source>
</evidence>
<comment type="subcellular location">
    <subcellularLocation>
        <location evidence="3">Cytoplasm</location>
    </subcellularLocation>
</comment>
<proteinExistence type="inferred from homology"/>
<feature type="site" description="Important for substrate specificity" evidence="3">
    <location>
        <position position="79"/>
    </location>
</feature>
<evidence type="ECO:0000313" key="4">
    <source>
        <dbReference type="EMBL" id="QDP40747.1"/>
    </source>
</evidence>
<dbReference type="SUPFAM" id="SSF52972">
    <property type="entry name" value="ITPase-like"/>
    <property type="match status" value="1"/>
</dbReference>
<evidence type="ECO:0000256" key="2">
    <source>
        <dbReference type="ARBA" id="ARBA00022801"/>
    </source>
</evidence>
<dbReference type="InterPro" id="IPR003697">
    <property type="entry name" value="Maf-like"/>
</dbReference>
<dbReference type="PANTHER" id="PTHR43213:SF5">
    <property type="entry name" value="BIFUNCTIONAL DTTP_UTP PYROPHOSPHATASE_METHYLTRANSFERASE PROTEIN-RELATED"/>
    <property type="match status" value="1"/>
</dbReference>
<organism evidence="4 5">
    <name type="scientific">Radiobacillus deserti</name>
    <dbReference type="NCBI Taxonomy" id="2594883"/>
    <lineage>
        <taxon>Bacteria</taxon>
        <taxon>Bacillati</taxon>
        <taxon>Bacillota</taxon>
        <taxon>Bacilli</taxon>
        <taxon>Bacillales</taxon>
        <taxon>Bacillaceae</taxon>
        <taxon>Radiobacillus</taxon>
    </lineage>
</organism>
<dbReference type="EC" id="3.6.1.9" evidence="3"/>
<keyword evidence="3" id="KW-0546">Nucleotide metabolism</keyword>
<dbReference type="NCBIfam" id="TIGR00172">
    <property type="entry name" value="maf"/>
    <property type="match status" value="1"/>
</dbReference>
<dbReference type="GO" id="GO:0005737">
    <property type="term" value="C:cytoplasm"/>
    <property type="evidence" value="ECO:0007669"/>
    <property type="project" value="UniProtKB-SubCell"/>
</dbReference>
<dbReference type="CDD" id="cd00555">
    <property type="entry name" value="Maf"/>
    <property type="match status" value="1"/>
</dbReference>
<dbReference type="HAMAP" id="MF_00528">
    <property type="entry name" value="Maf"/>
    <property type="match status" value="1"/>
</dbReference>
<keyword evidence="5" id="KW-1185">Reference proteome</keyword>
<comment type="catalytic activity">
    <reaction evidence="3">
        <text>dTTP + H2O = dTMP + diphosphate + H(+)</text>
        <dbReference type="Rhea" id="RHEA:28534"/>
        <dbReference type="ChEBI" id="CHEBI:15377"/>
        <dbReference type="ChEBI" id="CHEBI:15378"/>
        <dbReference type="ChEBI" id="CHEBI:33019"/>
        <dbReference type="ChEBI" id="CHEBI:37568"/>
        <dbReference type="ChEBI" id="CHEBI:63528"/>
        <dbReference type="EC" id="3.6.1.9"/>
    </reaction>
</comment>
<dbReference type="PIRSF" id="PIRSF006305">
    <property type="entry name" value="Maf"/>
    <property type="match status" value="1"/>
</dbReference>
<dbReference type="EMBL" id="CP041666">
    <property type="protein sequence ID" value="QDP40747.1"/>
    <property type="molecule type" value="Genomic_DNA"/>
</dbReference>
<dbReference type="GO" id="GO:0036221">
    <property type="term" value="F:UTP diphosphatase activity"/>
    <property type="evidence" value="ECO:0007669"/>
    <property type="project" value="RHEA"/>
</dbReference>
<feature type="site" description="Important for substrate specificity" evidence="3">
    <location>
        <position position="161"/>
    </location>
</feature>
<dbReference type="PANTHER" id="PTHR43213">
    <property type="entry name" value="BIFUNCTIONAL DTTP/UTP PYROPHOSPHATASE/METHYLTRANSFERASE PROTEIN-RELATED"/>
    <property type="match status" value="1"/>
</dbReference>
<comment type="cofactor">
    <cofactor evidence="1 3">
        <name>a divalent metal cation</name>
        <dbReference type="ChEBI" id="CHEBI:60240"/>
    </cofactor>
</comment>
<comment type="catalytic activity">
    <reaction evidence="3">
        <text>UTP + H2O = UMP + diphosphate + H(+)</text>
        <dbReference type="Rhea" id="RHEA:29395"/>
        <dbReference type="ChEBI" id="CHEBI:15377"/>
        <dbReference type="ChEBI" id="CHEBI:15378"/>
        <dbReference type="ChEBI" id="CHEBI:33019"/>
        <dbReference type="ChEBI" id="CHEBI:46398"/>
        <dbReference type="ChEBI" id="CHEBI:57865"/>
        <dbReference type="EC" id="3.6.1.9"/>
    </reaction>
</comment>
<dbReference type="KEGG" id="aqt:FN924_11450"/>
<dbReference type="AlphaFoldDB" id="A0A516KH95"/>
<feature type="active site" description="Proton acceptor" evidence="3">
    <location>
        <position position="78"/>
    </location>
</feature>
<comment type="caution">
    <text evidence="3">Lacks conserved residue(s) required for the propagation of feature annotation.</text>
</comment>
<gene>
    <name evidence="4" type="ORF">FN924_11450</name>
</gene>
<protein>
    <recommendedName>
        <fullName evidence="3">dTTP/UTP pyrophosphatase</fullName>
        <shortName evidence="3">dTTPase/UTPase</shortName>
        <ecNumber evidence="3">3.6.1.9</ecNumber>
    </recommendedName>
    <alternativeName>
        <fullName evidence="3">Nucleoside triphosphate pyrophosphatase</fullName>
    </alternativeName>
    <alternativeName>
        <fullName evidence="3">Nucleotide pyrophosphatase</fullName>
        <shortName evidence="3">Nucleotide PPase</shortName>
    </alternativeName>
</protein>
<feature type="site" description="Important for substrate specificity" evidence="3">
    <location>
        <position position="22"/>
    </location>
</feature>
<reference evidence="4 5" key="1">
    <citation type="submission" date="2019-07" db="EMBL/GenBank/DDBJ databases">
        <authorList>
            <person name="Li J."/>
        </authorList>
    </citation>
    <scope>NUCLEOTIDE SEQUENCE [LARGE SCALE GENOMIC DNA]</scope>
    <source>
        <strain evidence="4 5">TKL69</strain>
    </source>
</reference>
<dbReference type="Gene3D" id="3.90.950.10">
    <property type="match status" value="1"/>
</dbReference>
<keyword evidence="3" id="KW-0963">Cytoplasm</keyword>